<organism evidence="1 2">
    <name type="scientific">Neorhizobium galegae bv. orientalis str. HAMBI 540</name>
    <dbReference type="NCBI Taxonomy" id="1028800"/>
    <lineage>
        <taxon>Bacteria</taxon>
        <taxon>Pseudomonadati</taxon>
        <taxon>Pseudomonadota</taxon>
        <taxon>Alphaproteobacteria</taxon>
        <taxon>Hyphomicrobiales</taxon>
        <taxon>Rhizobiaceae</taxon>
        <taxon>Rhizobium/Agrobacterium group</taxon>
        <taxon>Neorhizobium</taxon>
    </lineage>
</organism>
<dbReference type="OrthoDB" id="7576888at2"/>
<dbReference type="AlphaFoldDB" id="A0A068SYW2"/>
<evidence type="ECO:0000313" key="1">
    <source>
        <dbReference type="EMBL" id="CDN50335.1"/>
    </source>
</evidence>
<dbReference type="eggNOG" id="ENOG5033DPZ">
    <property type="taxonomic scope" value="Bacteria"/>
</dbReference>
<dbReference type="RefSeq" id="WP_051909547.1">
    <property type="nucleotide sequence ID" value="NZ_HG938353.1"/>
</dbReference>
<proteinExistence type="predicted"/>
<gene>
    <name evidence="1" type="ORF">RG540_CH41920</name>
</gene>
<dbReference type="GeneID" id="24256720"/>
<accession>A0A068SYW2</accession>
<dbReference type="EMBL" id="HG938353">
    <property type="protein sequence ID" value="CDN50335.1"/>
    <property type="molecule type" value="Genomic_DNA"/>
</dbReference>
<keyword evidence="2" id="KW-1185">Reference proteome</keyword>
<evidence type="ECO:0008006" key="3">
    <source>
        <dbReference type="Google" id="ProtNLM"/>
    </source>
</evidence>
<dbReference type="Proteomes" id="UP000028181">
    <property type="component" value="Chromosome I"/>
</dbReference>
<sequence>MPASDVQEDYFRPPQNLTVRTIATVQREMLQFLDKTASATIELDDDCQVDISFIQLMEAARIYAGAAGKQIALARPASGPTLDVLKRSGFLDGMSAEDLKFWLHQGGIQ</sequence>
<dbReference type="HOGENOM" id="CLU_174036_0_0_5"/>
<protein>
    <recommendedName>
        <fullName evidence="3">STAS domain-containing protein</fullName>
    </recommendedName>
</protein>
<dbReference type="PATRIC" id="fig|1028800.3.peg.4247"/>
<reference evidence="2" key="1">
    <citation type="journal article" date="2014" name="BMC Genomics">
        <title>Genome sequencing of two Neorhizobium galegae strains reveals a noeT gene responsible for the unusual acetylation of the nodulation factors.</title>
        <authorList>
            <person name="Osterman J."/>
            <person name="Marsh J."/>
            <person name="Laine P.K."/>
            <person name="Zeng Z."/>
            <person name="Alatalo E."/>
            <person name="Sullivan J.T."/>
            <person name="Young J.P."/>
            <person name="Thomas-Oates J."/>
            <person name="Paulin L."/>
            <person name="Lindstrom K."/>
        </authorList>
    </citation>
    <scope>NUCLEOTIDE SEQUENCE [LARGE SCALE GENOMIC DNA]</scope>
    <source>
        <strain evidence="2">HAMBI 540</strain>
    </source>
</reference>
<evidence type="ECO:0000313" key="2">
    <source>
        <dbReference type="Proteomes" id="UP000028181"/>
    </source>
</evidence>
<name>A0A068SYW2_NEOGA</name>
<dbReference type="KEGG" id="ngg:RG540_CH41920"/>